<dbReference type="EMBL" id="CP144753">
    <property type="protein sequence ID" value="WVZ91928.1"/>
    <property type="molecule type" value="Genomic_DNA"/>
</dbReference>
<reference evidence="1 2" key="1">
    <citation type="submission" date="2024-02" db="EMBL/GenBank/DDBJ databases">
        <title>High-quality chromosome-scale genome assembly of Pensacola bahiagrass (Paspalum notatum Flugge var. saurae).</title>
        <authorList>
            <person name="Vega J.M."/>
            <person name="Podio M."/>
            <person name="Orjuela J."/>
            <person name="Siena L.A."/>
            <person name="Pessino S.C."/>
            <person name="Combes M.C."/>
            <person name="Mariac C."/>
            <person name="Albertini E."/>
            <person name="Pupilli F."/>
            <person name="Ortiz J.P.A."/>
            <person name="Leblanc O."/>
        </authorList>
    </citation>
    <scope>NUCLEOTIDE SEQUENCE [LARGE SCALE GENOMIC DNA]</scope>
    <source>
        <strain evidence="1">R1</strain>
        <tissue evidence="1">Leaf</tissue>
    </source>
</reference>
<sequence>MFITPNVRRLFNFQIPFGTTTPYGSSLLDANRPHSHGIPGCFACMRKTDNKERKNGVHVDTKEGGQDIGVLPLQALIWCHSSMLDMSQSTIRFGARALDEAIAHVPLADILDLGSEFLHLLGHTVPIRQGLKETPPRWLHPQTNSEVLEGVLDVVGDIADLLNPSLDHLVLITLFVCGHQESQHHLELVLDEGVVTLYAELQGDLLRERGSGVAKRSVQHGLAHAQRRRLHGSPPIFSGVRSVPVRCYGSQDIVLNHIEIHEQYDKRNKETLSS</sequence>
<dbReference type="Proteomes" id="UP001341281">
    <property type="component" value="Chromosome 09"/>
</dbReference>
<dbReference type="AlphaFoldDB" id="A0AAQ3UIG7"/>
<name>A0AAQ3UIG7_PASNO</name>
<accession>A0AAQ3UIG7</accession>
<organism evidence="1 2">
    <name type="scientific">Paspalum notatum var. saurae</name>
    <dbReference type="NCBI Taxonomy" id="547442"/>
    <lineage>
        <taxon>Eukaryota</taxon>
        <taxon>Viridiplantae</taxon>
        <taxon>Streptophyta</taxon>
        <taxon>Embryophyta</taxon>
        <taxon>Tracheophyta</taxon>
        <taxon>Spermatophyta</taxon>
        <taxon>Magnoliopsida</taxon>
        <taxon>Liliopsida</taxon>
        <taxon>Poales</taxon>
        <taxon>Poaceae</taxon>
        <taxon>PACMAD clade</taxon>
        <taxon>Panicoideae</taxon>
        <taxon>Andropogonodae</taxon>
        <taxon>Paspaleae</taxon>
        <taxon>Paspalinae</taxon>
        <taxon>Paspalum</taxon>
    </lineage>
</organism>
<gene>
    <name evidence="1" type="ORF">U9M48_038039</name>
</gene>
<evidence type="ECO:0000313" key="1">
    <source>
        <dbReference type="EMBL" id="WVZ91928.1"/>
    </source>
</evidence>
<evidence type="ECO:0000313" key="2">
    <source>
        <dbReference type="Proteomes" id="UP001341281"/>
    </source>
</evidence>
<keyword evidence="2" id="KW-1185">Reference proteome</keyword>
<proteinExistence type="predicted"/>
<protein>
    <submittedName>
        <fullName evidence="1">Uncharacterized protein</fullName>
    </submittedName>
</protein>